<dbReference type="RefSeq" id="XP_003146738.1">
    <property type="nucleotide sequence ID" value="XM_003146690.1"/>
</dbReference>
<dbReference type="InParanoid" id="A0A1S0TND3"/>
<dbReference type="KEGG" id="loa:LOAG_11167"/>
<accession>A0A1S0TND3</accession>
<proteinExistence type="predicted"/>
<dbReference type="EMBL" id="JH712278">
    <property type="protein sequence ID" value="EFO17331.1"/>
    <property type="molecule type" value="Genomic_DNA"/>
</dbReference>
<name>A0A1S0TND3_LOALO</name>
<dbReference type="GeneID" id="9948621"/>
<dbReference type="CTD" id="9948621"/>
<organism evidence="1">
    <name type="scientific">Loa loa</name>
    <name type="common">Eye worm</name>
    <name type="synonym">Filaria loa</name>
    <dbReference type="NCBI Taxonomy" id="7209"/>
    <lineage>
        <taxon>Eukaryota</taxon>
        <taxon>Metazoa</taxon>
        <taxon>Ecdysozoa</taxon>
        <taxon>Nematoda</taxon>
        <taxon>Chromadorea</taxon>
        <taxon>Rhabditida</taxon>
        <taxon>Spirurina</taxon>
        <taxon>Spiruromorpha</taxon>
        <taxon>Filarioidea</taxon>
        <taxon>Onchocercidae</taxon>
        <taxon>Loa</taxon>
    </lineage>
</organism>
<sequence length="67" mass="7154">MPRFIAGLTALGRMSYAMTTFDNSSASSRFLTSYVSLASDGMATSFEPAIILHARLSSTSTFHGSDL</sequence>
<reference evidence="1" key="1">
    <citation type="submission" date="2012-04" db="EMBL/GenBank/DDBJ databases">
        <title>The Genome Sequence of Loa loa.</title>
        <authorList>
            <consortium name="The Broad Institute Genome Sequencing Platform"/>
            <consortium name="Broad Institute Genome Sequencing Center for Infectious Disease"/>
            <person name="Nutman T.B."/>
            <person name="Fink D.L."/>
            <person name="Russ C."/>
            <person name="Young S."/>
            <person name="Zeng Q."/>
            <person name="Gargeya S."/>
            <person name="Alvarado L."/>
            <person name="Berlin A."/>
            <person name="Chapman S.B."/>
            <person name="Chen Z."/>
            <person name="Freedman E."/>
            <person name="Gellesch M."/>
            <person name="Goldberg J."/>
            <person name="Griggs A."/>
            <person name="Gujja S."/>
            <person name="Heilman E.R."/>
            <person name="Heiman D."/>
            <person name="Howarth C."/>
            <person name="Mehta T."/>
            <person name="Neiman D."/>
            <person name="Pearson M."/>
            <person name="Roberts A."/>
            <person name="Saif S."/>
            <person name="Shea T."/>
            <person name="Shenoy N."/>
            <person name="Sisk P."/>
            <person name="Stolte C."/>
            <person name="Sykes S."/>
            <person name="White J."/>
            <person name="Yandava C."/>
            <person name="Haas B."/>
            <person name="Henn M.R."/>
            <person name="Nusbaum C."/>
            <person name="Birren B."/>
        </authorList>
    </citation>
    <scope>NUCLEOTIDE SEQUENCE [LARGE SCALE GENOMIC DNA]</scope>
</reference>
<gene>
    <name evidence="1" type="ORF">LOAG_11167</name>
</gene>
<dbReference type="AlphaFoldDB" id="A0A1S0TND3"/>
<protein>
    <submittedName>
        <fullName evidence="1">Uncharacterized protein</fullName>
    </submittedName>
</protein>
<evidence type="ECO:0000313" key="1">
    <source>
        <dbReference type="EMBL" id="EFO17331.1"/>
    </source>
</evidence>